<proteinExistence type="predicted"/>
<evidence type="ECO:0000313" key="3">
    <source>
        <dbReference type="Proteomes" id="UP000645217"/>
    </source>
</evidence>
<dbReference type="EMBL" id="BMNT01000017">
    <property type="protein sequence ID" value="GGK88670.1"/>
    <property type="molecule type" value="Genomic_DNA"/>
</dbReference>
<accession>A0A917VIR9</accession>
<name>A0A917VIR9_9ACTN</name>
<reference evidence="2" key="2">
    <citation type="submission" date="2020-09" db="EMBL/GenBank/DDBJ databases">
        <authorList>
            <person name="Sun Q."/>
            <person name="Ohkuma M."/>
        </authorList>
    </citation>
    <scope>NUCLEOTIDE SEQUENCE</scope>
    <source>
        <strain evidence="2">JCM 13064</strain>
    </source>
</reference>
<dbReference type="RefSeq" id="WP_189163999.1">
    <property type="nucleotide sequence ID" value="NZ_BMNT01000017.1"/>
</dbReference>
<protein>
    <submittedName>
        <fullName evidence="2">Uncharacterized protein</fullName>
    </submittedName>
</protein>
<gene>
    <name evidence="2" type="ORF">GCM10007964_34180</name>
</gene>
<organism evidence="2 3">
    <name type="scientific">Sphaerisporangium melleum</name>
    <dbReference type="NCBI Taxonomy" id="321316"/>
    <lineage>
        <taxon>Bacteria</taxon>
        <taxon>Bacillati</taxon>
        <taxon>Actinomycetota</taxon>
        <taxon>Actinomycetes</taxon>
        <taxon>Streptosporangiales</taxon>
        <taxon>Streptosporangiaceae</taxon>
        <taxon>Sphaerisporangium</taxon>
    </lineage>
</organism>
<keyword evidence="3" id="KW-1185">Reference proteome</keyword>
<comment type="caution">
    <text evidence="2">The sequence shown here is derived from an EMBL/GenBank/DDBJ whole genome shotgun (WGS) entry which is preliminary data.</text>
</comment>
<dbReference type="AlphaFoldDB" id="A0A917VIR9"/>
<dbReference type="Proteomes" id="UP000645217">
    <property type="component" value="Unassembled WGS sequence"/>
</dbReference>
<sequence>MEGLTIAILAIVLLSGAGFSWVVRRGDDALASIAGDFPLAPEDVVKIAREAGLTWRERAAGRHVPVVRDGDALKVEIECRAGVMSFEVRRTPSGSRVTARAQAVAVVRLPELGGLGASAAGALYLPAGLPRNPARLLRRRGRVFRALTRAATGRAVPATADRWAADAERAAPVTVGSQGFGSRSVNLGALVEGRRRRRGEGPGRAAGPSIPGLGRRRGRRGALA</sequence>
<evidence type="ECO:0000256" key="1">
    <source>
        <dbReference type="SAM" id="MobiDB-lite"/>
    </source>
</evidence>
<feature type="compositionally biased region" description="Basic residues" evidence="1">
    <location>
        <begin position="214"/>
        <end position="224"/>
    </location>
</feature>
<feature type="region of interest" description="Disordered" evidence="1">
    <location>
        <begin position="191"/>
        <end position="224"/>
    </location>
</feature>
<evidence type="ECO:0000313" key="2">
    <source>
        <dbReference type="EMBL" id="GGK88670.1"/>
    </source>
</evidence>
<reference evidence="2" key="1">
    <citation type="journal article" date="2014" name="Int. J. Syst. Evol. Microbiol.">
        <title>Complete genome sequence of Corynebacterium casei LMG S-19264T (=DSM 44701T), isolated from a smear-ripened cheese.</title>
        <authorList>
            <consortium name="US DOE Joint Genome Institute (JGI-PGF)"/>
            <person name="Walter F."/>
            <person name="Albersmeier A."/>
            <person name="Kalinowski J."/>
            <person name="Ruckert C."/>
        </authorList>
    </citation>
    <scope>NUCLEOTIDE SEQUENCE</scope>
    <source>
        <strain evidence="2">JCM 13064</strain>
    </source>
</reference>